<evidence type="ECO:0000313" key="18">
    <source>
        <dbReference type="Proteomes" id="UP000597762"/>
    </source>
</evidence>
<dbReference type="InterPro" id="IPR035437">
    <property type="entry name" value="SNase_OB-fold_sf"/>
</dbReference>
<comment type="catalytic activity">
    <reaction evidence="12">
        <text>ATP + H2O = ADP + phosphate + H(+)</text>
        <dbReference type="Rhea" id="RHEA:13065"/>
        <dbReference type="ChEBI" id="CHEBI:15377"/>
        <dbReference type="ChEBI" id="CHEBI:15378"/>
        <dbReference type="ChEBI" id="CHEBI:30616"/>
        <dbReference type="ChEBI" id="CHEBI:43474"/>
        <dbReference type="ChEBI" id="CHEBI:456216"/>
        <dbReference type="EC" id="3.6.4.13"/>
    </reaction>
</comment>
<dbReference type="SUPFAM" id="SSF63748">
    <property type="entry name" value="Tudor/PWWP/MBT"/>
    <property type="match status" value="2"/>
</dbReference>
<dbReference type="GO" id="GO:0003724">
    <property type="term" value="F:RNA helicase activity"/>
    <property type="evidence" value="ECO:0007669"/>
    <property type="project" value="UniProtKB-EC"/>
</dbReference>
<gene>
    <name evidence="17" type="ORF">SPHA_12382</name>
</gene>
<dbReference type="SUPFAM" id="SSF52540">
    <property type="entry name" value="P-loop containing nucleoside triphosphate hydrolases"/>
    <property type="match status" value="1"/>
</dbReference>
<keyword evidence="2" id="KW-0217">Developmental protein</keyword>
<evidence type="ECO:0000256" key="12">
    <source>
        <dbReference type="ARBA" id="ARBA00047984"/>
    </source>
</evidence>
<dbReference type="CDD" id="cd20435">
    <property type="entry name" value="Tudor_TDRD12_rpt2"/>
    <property type="match status" value="1"/>
</dbReference>
<keyword evidence="13" id="KW-0863">Zinc-finger</keyword>
<feature type="zinc finger region" description="C3H1-type" evidence="13">
    <location>
        <begin position="390"/>
        <end position="418"/>
    </location>
</feature>
<evidence type="ECO:0000259" key="14">
    <source>
        <dbReference type="PROSITE" id="PS50103"/>
    </source>
</evidence>
<keyword evidence="18" id="KW-1185">Reference proteome</keyword>
<evidence type="ECO:0000256" key="10">
    <source>
        <dbReference type="ARBA" id="ARBA00023158"/>
    </source>
</evidence>
<dbReference type="Pfam" id="PF00567">
    <property type="entry name" value="TUDOR"/>
    <property type="match status" value="2"/>
</dbReference>
<feature type="domain" description="Helicase ATP-binding" evidence="16">
    <location>
        <begin position="63"/>
        <end position="251"/>
    </location>
</feature>
<dbReference type="Gene3D" id="2.30.30.140">
    <property type="match status" value="2"/>
</dbReference>
<organism evidence="17 18">
    <name type="scientific">Acanthosepion pharaonis</name>
    <name type="common">Pharaoh cuttlefish</name>
    <name type="synonym">Sepia pharaonis</name>
    <dbReference type="NCBI Taxonomy" id="158019"/>
    <lineage>
        <taxon>Eukaryota</taxon>
        <taxon>Metazoa</taxon>
        <taxon>Spiralia</taxon>
        <taxon>Lophotrochozoa</taxon>
        <taxon>Mollusca</taxon>
        <taxon>Cephalopoda</taxon>
        <taxon>Coleoidea</taxon>
        <taxon>Decapodiformes</taxon>
        <taxon>Sepiida</taxon>
        <taxon>Sepiina</taxon>
        <taxon>Sepiidae</taxon>
        <taxon>Acanthosepion</taxon>
    </lineage>
</organism>
<evidence type="ECO:0000256" key="7">
    <source>
        <dbReference type="ARBA" id="ARBA00022806"/>
    </source>
</evidence>
<dbReference type="Proteomes" id="UP000597762">
    <property type="component" value="Unassembled WGS sequence"/>
</dbReference>
<keyword evidence="5" id="KW-0221">Differentiation</keyword>
<protein>
    <recommendedName>
        <fullName evidence="1">RNA helicase</fullName>
        <ecNumber evidence="1">3.6.4.13</ecNumber>
    </recommendedName>
</protein>
<dbReference type="Gene3D" id="2.40.50.90">
    <property type="match status" value="2"/>
</dbReference>
<keyword evidence="11" id="KW-0469">Meiosis</keyword>
<proteinExistence type="predicted"/>
<dbReference type="Gene3D" id="3.40.50.300">
    <property type="entry name" value="P-loop containing nucleotide triphosphate hydrolases"/>
    <property type="match status" value="1"/>
</dbReference>
<name>A0A812B9X3_ACAPH</name>
<evidence type="ECO:0000259" key="15">
    <source>
        <dbReference type="PROSITE" id="PS50304"/>
    </source>
</evidence>
<dbReference type="InterPro" id="IPR011545">
    <property type="entry name" value="DEAD/DEAH_box_helicase_dom"/>
</dbReference>
<dbReference type="InterPro" id="IPR027417">
    <property type="entry name" value="P-loop_NTPase"/>
</dbReference>
<feature type="domain" description="Tudor" evidence="15">
    <location>
        <begin position="734"/>
        <end position="792"/>
    </location>
</feature>
<feature type="domain" description="C3H1-type" evidence="14">
    <location>
        <begin position="390"/>
        <end position="418"/>
    </location>
</feature>
<evidence type="ECO:0000256" key="6">
    <source>
        <dbReference type="ARBA" id="ARBA00022801"/>
    </source>
</evidence>
<dbReference type="GO" id="GO:0007283">
    <property type="term" value="P:spermatogenesis"/>
    <property type="evidence" value="ECO:0007669"/>
    <property type="project" value="UniProtKB-KW"/>
</dbReference>
<dbReference type="SMART" id="SM00333">
    <property type="entry name" value="TUDOR"/>
    <property type="match status" value="2"/>
</dbReference>
<dbReference type="GO" id="GO:0042078">
    <property type="term" value="P:germ-line stem cell division"/>
    <property type="evidence" value="ECO:0007669"/>
    <property type="project" value="TreeGrafter"/>
</dbReference>
<keyword evidence="6 17" id="KW-0378">Hydrolase</keyword>
<reference evidence="17" key="1">
    <citation type="submission" date="2021-01" db="EMBL/GenBank/DDBJ databases">
        <authorList>
            <person name="Li R."/>
            <person name="Bekaert M."/>
        </authorList>
    </citation>
    <scope>NUCLEOTIDE SEQUENCE</scope>
    <source>
        <strain evidence="17">Farmed</strain>
    </source>
</reference>
<evidence type="ECO:0000313" key="17">
    <source>
        <dbReference type="EMBL" id="CAE1173017.1"/>
    </source>
</evidence>
<dbReference type="InterPro" id="IPR002999">
    <property type="entry name" value="Tudor"/>
</dbReference>
<keyword evidence="7" id="KW-0347">Helicase</keyword>
<dbReference type="PANTHER" id="PTHR22655:SF2">
    <property type="entry name" value="ATP-DEPENDENT RNA HELICASE TDRD12-RELATED"/>
    <property type="match status" value="1"/>
</dbReference>
<dbReference type="GO" id="GO:0005524">
    <property type="term" value="F:ATP binding"/>
    <property type="evidence" value="ECO:0007669"/>
    <property type="project" value="UniProtKB-KW"/>
</dbReference>
<keyword evidence="13" id="KW-0862">Zinc</keyword>
<evidence type="ECO:0000256" key="3">
    <source>
        <dbReference type="ARBA" id="ARBA00022737"/>
    </source>
</evidence>
<dbReference type="GO" id="GO:0051321">
    <property type="term" value="P:meiotic cell cycle"/>
    <property type="evidence" value="ECO:0007669"/>
    <property type="project" value="UniProtKB-KW"/>
</dbReference>
<dbReference type="OrthoDB" id="249932at2759"/>
<evidence type="ECO:0000256" key="4">
    <source>
        <dbReference type="ARBA" id="ARBA00022741"/>
    </source>
</evidence>
<dbReference type="SMART" id="SM00487">
    <property type="entry name" value="DEXDc"/>
    <property type="match status" value="1"/>
</dbReference>
<keyword evidence="4" id="KW-0547">Nucleotide-binding</keyword>
<dbReference type="EC" id="3.6.4.13" evidence="1"/>
<sequence>MTEDNYKQSISTESILLNDSVLFVAEKIPNPIYNLQDFKVPEVLSKLIENLRIQPKPIQAYSWGPAIRGKNMIGISPSGSGKTWAYTVPIVASLCQYTIYSDIKFSNGPFALILVPSWRKAISVYEQCKCISQSNREIIVELVYGGGEENKKTVTLLNGCHILVATLPCFLRMWESKFTNLDRLCHLIIDDADILLQDFYKEIVDLMCKYKSLVESRDKNYQRHQVMAYSSKWTSYIKGFVKNAVHDPAIVITDMMEAAVYGCVKQIPIMCEESSRKDQLVKLVPQIIKQVCSDMALSDLSINDATCVVHYQMPKKKIHIGLRIQTMSNYYQHYNSDKAPVKSVKSYILITAQDKKQVKSMRSFFMRSTDVTDKETWDFLSNIRQIEDLDPKKKLCLNLKAFGKCRNKHQCNDRHCVVPSVDLNGASLQHIYLPFQGDVRVKILNVKTANNFYVRILEHQIGTTKSIQIHSDLASLIMGMAVYYSNHSNRKTLDHLTTGMLCIVNTSEQFSRVKVLQPYNNASKNTAQLFFVDIGKVESHPICNLYQLADEFKAIPFQAVEVFLCRLHPVDFDIEWTPAANSFAESWLESKMLYGKIRFVMDNTLWLDPILERTFMKAIKTVTNGPSLRRELINNNLAIDNPQHLIQLHKLFEGYVPKLIPSNTLPSSCSTWEFNLEHETLQAGDDYENVTISYIFNPEHFYVQKLDMKICLNDLMMKIQEKMGLQTEPQRKREWITGMHCLSKSSLDSRWYRVIILSLLESQAVVHFVDYGNMEEVCIDELQTMPRELTYLPSQAIECKLAHIKSSGDQWSAQCNNIMYYMSQTADNIYKTLAINVVSEVRTEEKLPQYCVNLLDTSYERVINIAQELIWWKMAAPNDDHFKLLFPEPVTEQIFYSAADKIAEMCAIFYHDDVSGFIQLTNAM</sequence>
<dbReference type="PANTHER" id="PTHR22655">
    <property type="entry name" value="ATP-DEPENDENT RNA HELICASE TDRD12-RELATED"/>
    <property type="match status" value="1"/>
</dbReference>
<evidence type="ECO:0000256" key="5">
    <source>
        <dbReference type="ARBA" id="ARBA00022782"/>
    </source>
</evidence>
<evidence type="ECO:0000259" key="16">
    <source>
        <dbReference type="PROSITE" id="PS51192"/>
    </source>
</evidence>
<dbReference type="PROSITE" id="PS50304">
    <property type="entry name" value="TUDOR"/>
    <property type="match status" value="1"/>
</dbReference>
<dbReference type="InterPro" id="IPR014001">
    <property type="entry name" value="Helicase_ATP-bd"/>
</dbReference>
<evidence type="ECO:0000256" key="1">
    <source>
        <dbReference type="ARBA" id="ARBA00012552"/>
    </source>
</evidence>
<dbReference type="GO" id="GO:0008270">
    <property type="term" value="F:zinc ion binding"/>
    <property type="evidence" value="ECO:0007669"/>
    <property type="project" value="UniProtKB-KW"/>
</dbReference>
<evidence type="ECO:0000256" key="8">
    <source>
        <dbReference type="ARBA" id="ARBA00022840"/>
    </source>
</evidence>
<comment type="caution">
    <text evidence="17">The sequence shown here is derived from an EMBL/GenBank/DDBJ whole genome shotgun (WGS) entry which is preliminary data.</text>
</comment>
<dbReference type="PROSITE" id="PS51192">
    <property type="entry name" value="HELICASE_ATP_BIND_1"/>
    <property type="match status" value="1"/>
</dbReference>
<dbReference type="EMBL" id="CAHIKZ030000415">
    <property type="protein sequence ID" value="CAE1173017.1"/>
    <property type="molecule type" value="Genomic_DNA"/>
</dbReference>
<dbReference type="GO" id="GO:0003676">
    <property type="term" value="F:nucleic acid binding"/>
    <property type="evidence" value="ECO:0007669"/>
    <property type="project" value="InterPro"/>
</dbReference>
<evidence type="ECO:0000256" key="11">
    <source>
        <dbReference type="ARBA" id="ARBA00023254"/>
    </source>
</evidence>
<keyword evidence="13" id="KW-0479">Metal-binding</keyword>
<dbReference type="PROSITE" id="PS50103">
    <property type="entry name" value="ZF_C3H1"/>
    <property type="match status" value="1"/>
</dbReference>
<dbReference type="GO" id="GO:0016787">
    <property type="term" value="F:hydrolase activity"/>
    <property type="evidence" value="ECO:0007669"/>
    <property type="project" value="UniProtKB-KW"/>
</dbReference>
<evidence type="ECO:0000256" key="9">
    <source>
        <dbReference type="ARBA" id="ARBA00022871"/>
    </source>
</evidence>
<dbReference type="AlphaFoldDB" id="A0A812B9X3"/>
<keyword evidence="9" id="KW-0744">Spermatogenesis</keyword>
<accession>A0A812B9X3</accession>
<dbReference type="Pfam" id="PF00270">
    <property type="entry name" value="DEAD"/>
    <property type="match status" value="1"/>
</dbReference>
<dbReference type="GO" id="GO:0031047">
    <property type="term" value="P:regulatory ncRNA-mediated gene silencing"/>
    <property type="evidence" value="ECO:0007669"/>
    <property type="project" value="UniProtKB-KW"/>
</dbReference>
<evidence type="ECO:0000256" key="2">
    <source>
        <dbReference type="ARBA" id="ARBA00022473"/>
    </source>
</evidence>
<keyword evidence="10" id="KW-0943">RNA-mediated gene silencing</keyword>
<keyword evidence="8" id="KW-0067">ATP-binding</keyword>
<keyword evidence="3" id="KW-0677">Repeat</keyword>
<dbReference type="InterPro" id="IPR000571">
    <property type="entry name" value="Znf_CCCH"/>
</dbReference>
<evidence type="ECO:0000256" key="13">
    <source>
        <dbReference type="PROSITE-ProRule" id="PRU00723"/>
    </source>
</evidence>